<dbReference type="GO" id="GO:0005524">
    <property type="term" value="F:ATP binding"/>
    <property type="evidence" value="ECO:0007669"/>
    <property type="project" value="UniProtKB-KW"/>
</dbReference>
<dbReference type="SUPFAM" id="SSF52540">
    <property type="entry name" value="P-loop containing nucleoside triphosphate hydrolases"/>
    <property type="match status" value="1"/>
</dbReference>
<evidence type="ECO:0000313" key="4">
    <source>
        <dbReference type="EMBL" id="SVC07206.1"/>
    </source>
</evidence>
<accession>A0A382J5P1</accession>
<dbReference type="PIRSF" id="PIRSF002849">
    <property type="entry name" value="AAA_ATPase_chaperone_MoxR_prd"/>
    <property type="match status" value="1"/>
</dbReference>
<name>A0A382J5P1_9ZZZZ</name>
<gene>
    <name evidence="4" type="ORF">METZ01_LOCUS260060</name>
</gene>
<keyword evidence="2" id="KW-0067">ATP-binding</keyword>
<feature type="domain" description="AAA+ ATPase" evidence="3">
    <location>
        <begin position="46"/>
        <end position="187"/>
    </location>
</feature>
<dbReference type="Gene3D" id="1.10.8.80">
    <property type="entry name" value="Magnesium chelatase subunit I, C-Terminal domain"/>
    <property type="match status" value="1"/>
</dbReference>
<dbReference type="GO" id="GO:0016887">
    <property type="term" value="F:ATP hydrolysis activity"/>
    <property type="evidence" value="ECO:0007669"/>
    <property type="project" value="InterPro"/>
</dbReference>
<reference evidence="4" key="1">
    <citation type="submission" date="2018-05" db="EMBL/GenBank/DDBJ databases">
        <authorList>
            <person name="Lanie J.A."/>
            <person name="Ng W.-L."/>
            <person name="Kazmierczak K.M."/>
            <person name="Andrzejewski T.M."/>
            <person name="Davidsen T.M."/>
            <person name="Wayne K.J."/>
            <person name="Tettelin H."/>
            <person name="Glass J.I."/>
            <person name="Rusch D."/>
            <person name="Podicherti R."/>
            <person name="Tsui H.-C.T."/>
            <person name="Winkler M.E."/>
        </authorList>
    </citation>
    <scope>NUCLEOTIDE SEQUENCE</scope>
</reference>
<dbReference type="InterPro" id="IPR027417">
    <property type="entry name" value="P-loop_NTPase"/>
</dbReference>
<dbReference type="CDD" id="cd00009">
    <property type="entry name" value="AAA"/>
    <property type="match status" value="1"/>
</dbReference>
<evidence type="ECO:0000256" key="1">
    <source>
        <dbReference type="ARBA" id="ARBA00022741"/>
    </source>
</evidence>
<evidence type="ECO:0000259" key="3">
    <source>
        <dbReference type="SMART" id="SM00382"/>
    </source>
</evidence>
<evidence type="ECO:0000256" key="2">
    <source>
        <dbReference type="ARBA" id="ARBA00022840"/>
    </source>
</evidence>
<dbReference type="Gene3D" id="3.40.50.300">
    <property type="entry name" value="P-loop containing nucleotide triphosphate hydrolases"/>
    <property type="match status" value="1"/>
</dbReference>
<dbReference type="PANTHER" id="PTHR42759:SF5">
    <property type="entry name" value="METHANOL DEHYDROGENASE REGULATOR"/>
    <property type="match status" value="1"/>
</dbReference>
<dbReference type="Pfam" id="PF07726">
    <property type="entry name" value="AAA_3"/>
    <property type="match status" value="1"/>
</dbReference>
<proteinExistence type="predicted"/>
<dbReference type="Pfam" id="PF17863">
    <property type="entry name" value="AAA_lid_2"/>
    <property type="match status" value="1"/>
</dbReference>
<dbReference type="PANTHER" id="PTHR42759">
    <property type="entry name" value="MOXR FAMILY PROTEIN"/>
    <property type="match status" value="1"/>
</dbReference>
<organism evidence="4">
    <name type="scientific">marine metagenome</name>
    <dbReference type="NCBI Taxonomy" id="408172"/>
    <lineage>
        <taxon>unclassified sequences</taxon>
        <taxon>metagenomes</taxon>
        <taxon>ecological metagenomes</taxon>
    </lineage>
</organism>
<sequence>MTQRETLTPETSDSVSQAAANIKDNIERVLVGKGGVIELTLAAVLSGGHILIEDVPGIGKTTLARTLASSLDCTFQRIQFTPDLMPSDITGINYYNQKSGEFEFRPGPIIAQIVLADEINRATPRTQSALLEAMAERQLTVDDITITLPVPFLVIATQNPIELEGTFPLPEAQLDRFMLRLRLGYPTEDEEEAMLTRFQTADPLNDLAAVVGASDITELQETVRQVHLDPVLRNYLVQLVQATRTHADVELGASPRATLGLYRCSQALAAIRGRNYVTPDDLKTLAPLALSHRMILRSQARLRERTPESVIDEILAQIQVPV</sequence>
<dbReference type="FunFam" id="3.40.50.300:FF:000640">
    <property type="entry name" value="MoxR family ATPase"/>
    <property type="match status" value="1"/>
</dbReference>
<dbReference type="EMBL" id="UINC01071932">
    <property type="protein sequence ID" value="SVC07206.1"/>
    <property type="molecule type" value="Genomic_DNA"/>
</dbReference>
<dbReference type="InterPro" id="IPR003593">
    <property type="entry name" value="AAA+_ATPase"/>
</dbReference>
<dbReference type="AlphaFoldDB" id="A0A382J5P1"/>
<dbReference type="InterPro" id="IPR011703">
    <property type="entry name" value="ATPase_AAA-3"/>
</dbReference>
<dbReference type="InterPro" id="IPR041628">
    <property type="entry name" value="ChlI/MoxR_AAA_lid"/>
</dbReference>
<keyword evidence="1" id="KW-0547">Nucleotide-binding</keyword>
<protein>
    <recommendedName>
        <fullName evidence="3">AAA+ ATPase domain-containing protein</fullName>
    </recommendedName>
</protein>
<dbReference type="SMART" id="SM00382">
    <property type="entry name" value="AAA"/>
    <property type="match status" value="1"/>
</dbReference>
<dbReference type="InterPro" id="IPR050764">
    <property type="entry name" value="CbbQ/NirQ/NorQ/GpvN"/>
</dbReference>